<evidence type="ECO:0000256" key="1">
    <source>
        <dbReference type="SAM" id="MobiDB-lite"/>
    </source>
</evidence>
<reference evidence="2" key="4">
    <citation type="submission" date="2023-12" db="EMBL/GenBank/DDBJ databases">
        <authorList>
            <person name="Sun Q."/>
            <person name="Inoue M."/>
        </authorList>
    </citation>
    <scope>NUCLEOTIDE SEQUENCE</scope>
    <source>
        <strain evidence="2">JCM 10667</strain>
    </source>
</reference>
<dbReference type="EMBL" id="JACHMV010000001">
    <property type="protein sequence ID" value="MBB4771848.1"/>
    <property type="molecule type" value="Genomic_DNA"/>
</dbReference>
<name>A0A7W7MUS4_9ACTN</name>
<comment type="caution">
    <text evidence="3">The sequence shown here is derived from an EMBL/GenBank/DDBJ whole genome shotgun (WGS) entry which is preliminary data.</text>
</comment>
<reference evidence="5" key="2">
    <citation type="journal article" date="2019" name="Int. J. Syst. Evol. Microbiol.">
        <title>The Global Catalogue of Microorganisms (GCM) 10K type strain sequencing project: providing services to taxonomists for standard genome sequencing and annotation.</title>
        <authorList>
            <consortium name="The Broad Institute Genomics Platform"/>
            <consortium name="The Broad Institute Genome Sequencing Center for Infectious Disease"/>
            <person name="Wu L."/>
            <person name="Ma J."/>
        </authorList>
    </citation>
    <scope>NUCLEOTIDE SEQUENCE [LARGE SCALE GENOMIC DNA]</scope>
    <source>
        <strain evidence="5">JCM 10667</strain>
    </source>
</reference>
<reference evidence="3 4" key="3">
    <citation type="submission" date="2020-08" db="EMBL/GenBank/DDBJ databases">
        <title>Sequencing the genomes of 1000 actinobacteria strains.</title>
        <authorList>
            <person name="Klenk H.-P."/>
        </authorList>
    </citation>
    <scope>NUCLEOTIDE SEQUENCE [LARGE SCALE GENOMIC DNA]</scope>
    <source>
        <strain evidence="3 4">DSM 44772</strain>
    </source>
</reference>
<accession>A0A7W7MUS4</accession>
<feature type="region of interest" description="Disordered" evidence="1">
    <location>
        <begin position="23"/>
        <end position="45"/>
    </location>
</feature>
<proteinExistence type="predicted"/>
<evidence type="ECO:0000313" key="2">
    <source>
        <dbReference type="EMBL" id="GAA0543942.1"/>
    </source>
</evidence>
<evidence type="ECO:0000313" key="3">
    <source>
        <dbReference type="EMBL" id="MBB4771848.1"/>
    </source>
</evidence>
<dbReference type="RefSeq" id="WP_184878692.1">
    <property type="nucleotide sequence ID" value="NZ_BAAAHD010000001.1"/>
</dbReference>
<dbReference type="EMBL" id="BAAAHD010000001">
    <property type="protein sequence ID" value="GAA0543942.1"/>
    <property type="molecule type" value="Genomic_DNA"/>
</dbReference>
<organism evidence="3 4">
    <name type="scientific">Actinomadura livida</name>
    <dbReference type="NCBI Taxonomy" id="79909"/>
    <lineage>
        <taxon>Bacteria</taxon>
        <taxon>Bacillati</taxon>
        <taxon>Actinomycetota</taxon>
        <taxon>Actinomycetes</taxon>
        <taxon>Streptosporangiales</taxon>
        <taxon>Thermomonosporaceae</taxon>
        <taxon>Actinomadura</taxon>
    </lineage>
</organism>
<evidence type="ECO:0000313" key="4">
    <source>
        <dbReference type="Proteomes" id="UP000549343"/>
    </source>
</evidence>
<dbReference type="AlphaFoldDB" id="A0A7W7MUS4"/>
<protein>
    <submittedName>
        <fullName evidence="3">Uncharacterized protein</fullName>
    </submittedName>
</protein>
<dbReference type="Proteomes" id="UP001501427">
    <property type="component" value="Unassembled WGS sequence"/>
</dbReference>
<feature type="compositionally biased region" description="Polar residues" evidence="1">
    <location>
        <begin position="31"/>
        <end position="45"/>
    </location>
</feature>
<evidence type="ECO:0000313" key="5">
    <source>
        <dbReference type="Proteomes" id="UP001501427"/>
    </source>
</evidence>
<reference evidence="2" key="1">
    <citation type="journal article" date="2014" name="Int. J. Syst. Evol. Microbiol.">
        <title>Complete genome of a new Firmicutes species belonging to the dominant human colonic microbiota ('Ruminococcus bicirculans') reveals two chromosomes and a selective capacity to utilize plant glucans.</title>
        <authorList>
            <consortium name="NISC Comparative Sequencing Program"/>
            <person name="Wegmann U."/>
            <person name="Louis P."/>
            <person name="Goesmann A."/>
            <person name="Henrissat B."/>
            <person name="Duncan S.H."/>
            <person name="Flint H.J."/>
        </authorList>
    </citation>
    <scope>NUCLEOTIDE SEQUENCE</scope>
    <source>
        <strain evidence="2">JCM 10667</strain>
    </source>
</reference>
<dbReference type="Proteomes" id="UP000549343">
    <property type="component" value="Unassembled WGS sequence"/>
</dbReference>
<sequence length="94" mass="9944">MGEGAPSGLMWTTRTDFAVSELKAAGERADQSTGSGVPSIRSETADSLSAGPITAKCRLLCQPRISTVTTYLGHAEDVMEALRSMETTSGHNVW</sequence>
<keyword evidence="5" id="KW-1185">Reference proteome</keyword>
<gene>
    <name evidence="3" type="ORF">F4557_000266</name>
    <name evidence="2" type="ORF">GCM10009546_02480</name>
</gene>